<dbReference type="EMBL" id="AMEZ01000027">
    <property type="protein sequence ID" value="EKY27955.1"/>
    <property type="molecule type" value="Genomic_DNA"/>
</dbReference>
<dbReference type="AlphaFoldDB" id="L1QJT9"/>
<accession>L1QJT9</accession>
<proteinExistence type="predicted"/>
<evidence type="ECO:0000313" key="2">
    <source>
        <dbReference type="EMBL" id="EKY27955.1"/>
    </source>
</evidence>
<keyword evidence="1" id="KW-0472">Membrane</keyword>
<reference evidence="2 3" key="1">
    <citation type="submission" date="2012-05" db="EMBL/GenBank/DDBJ databases">
        <authorList>
            <person name="Weinstock G."/>
            <person name="Sodergren E."/>
            <person name="Lobos E.A."/>
            <person name="Fulton L."/>
            <person name="Fulton R."/>
            <person name="Courtney L."/>
            <person name="Fronick C."/>
            <person name="O'Laughlin M."/>
            <person name="Godfrey J."/>
            <person name="Wilson R.M."/>
            <person name="Miner T."/>
            <person name="Farmer C."/>
            <person name="Delehaunty K."/>
            <person name="Cordes M."/>
            <person name="Minx P."/>
            <person name="Tomlinson C."/>
            <person name="Chen J."/>
            <person name="Wollam A."/>
            <person name="Pepin K.H."/>
            <person name="Bhonagiri V."/>
            <person name="Zhang X."/>
            <person name="Suruliraj S."/>
            <person name="Warren W."/>
            <person name="Mitreva M."/>
            <person name="Mardis E.R."/>
            <person name="Wilson R.K."/>
        </authorList>
    </citation>
    <scope>NUCLEOTIDE SEQUENCE [LARGE SCALE GENOMIC DNA]</scope>
    <source>
        <strain evidence="2 3">DSM 1785</strain>
    </source>
</reference>
<dbReference type="PATRIC" id="fig|545697.3.peg.1050"/>
<protein>
    <submittedName>
        <fullName evidence="2">Uncharacterized protein</fullName>
    </submittedName>
</protein>
<evidence type="ECO:0000256" key="1">
    <source>
        <dbReference type="SAM" id="Phobius"/>
    </source>
</evidence>
<keyword evidence="1" id="KW-0812">Transmembrane</keyword>
<evidence type="ECO:0000313" key="3">
    <source>
        <dbReference type="Proteomes" id="UP000010420"/>
    </source>
</evidence>
<keyword evidence="1" id="KW-1133">Transmembrane helix</keyword>
<keyword evidence="3" id="KW-1185">Reference proteome</keyword>
<organism evidence="2 3">
    <name type="scientific">Clostridium celatum DSM 1785</name>
    <dbReference type="NCBI Taxonomy" id="545697"/>
    <lineage>
        <taxon>Bacteria</taxon>
        <taxon>Bacillati</taxon>
        <taxon>Bacillota</taxon>
        <taxon>Clostridia</taxon>
        <taxon>Eubacteriales</taxon>
        <taxon>Clostridiaceae</taxon>
        <taxon>Clostridium</taxon>
    </lineage>
</organism>
<sequence length="44" mass="5422">MFTIFLLSTYYLYFIILIFLFYAILTVFNMQLNYFNSSLTYLLK</sequence>
<name>L1QJT9_9CLOT</name>
<dbReference type="HOGENOM" id="CLU_3214415_0_0_9"/>
<comment type="caution">
    <text evidence="2">The sequence shown here is derived from an EMBL/GenBank/DDBJ whole genome shotgun (WGS) entry which is preliminary data.</text>
</comment>
<gene>
    <name evidence="2" type="ORF">HMPREF0216_01065</name>
</gene>
<dbReference type="STRING" id="545697.HMPREF0216_01065"/>
<dbReference type="Proteomes" id="UP000010420">
    <property type="component" value="Unassembled WGS sequence"/>
</dbReference>
<feature type="transmembrane region" description="Helical" evidence="1">
    <location>
        <begin position="12"/>
        <end position="35"/>
    </location>
</feature>